<evidence type="ECO:0000313" key="1">
    <source>
        <dbReference type="EMBL" id="OWP62747.1"/>
    </source>
</evidence>
<dbReference type="AlphaFoldDB" id="A0A246FJK5"/>
<accession>A0A246FJK5</accession>
<name>A0A246FJK5_9BACT</name>
<comment type="caution">
    <text evidence="1">The sequence shown here is derived from an EMBL/GenBank/DDBJ whole genome shotgun (WGS) entry which is preliminary data.</text>
</comment>
<organism evidence="1 2">
    <name type="scientific">Hymenobacter amundsenii</name>
    <dbReference type="NCBI Taxonomy" id="2006685"/>
    <lineage>
        <taxon>Bacteria</taxon>
        <taxon>Pseudomonadati</taxon>
        <taxon>Bacteroidota</taxon>
        <taxon>Cytophagia</taxon>
        <taxon>Cytophagales</taxon>
        <taxon>Hymenobacteraceae</taxon>
        <taxon>Hymenobacter</taxon>
    </lineage>
</organism>
<evidence type="ECO:0000313" key="2">
    <source>
        <dbReference type="Proteomes" id="UP000197277"/>
    </source>
</evidence>
<protein>
    <submittedName>
        <fullName evidence="1">Uncharacterized protein</fullName>
    </submittedName>
</protein>
<sequence length="196" mass="21199">MLSGVAALAQTPAAPKSPVPLTLFAGLGRGIYTNDGWPGTLATVGLQRPFAANSLFSIQPQIGFFQADKAARDPDKNPGEQYAAFMVDGALAVRTSRHPERLALRVALGPGLVAGRVTNLTRYPGQYLNRDGSVTVLTAPEYHTDHLLKPTAYWGIGMDIVLENHFYLAGGIESRTYSYFPGDLLSAHLRLGYQLR</sequence>
<reference evidence="1 2" key="1">
    <citation type="submission" date="2017-06" db="EMBL/GenBank/DDBJ databases">
        <title>Hymenobacter amundsenii sp. nov. isolated from regoliths in Antarctica.</title>
        <authorList>
            <person name="Sedlacek I."/>
            <person name="Kralova S."/>
            <person name="Pantucek R."/>
            <person name="Svec P."/>
            <person name="Holochova P."/>
            <person name="Stankova E."/>
            <person name="Vrbovska V."/>
            <person name="Busse H.-J."/>
        </authorList>
    </citation>
    <scope>NUCLEOTIDE SEQUENCE [LARGE SCALE GENOMIC DNA]</scope>
    <source>
        <strain evidence="1 2">CCM 8682</strain>
    </source>
</reference>
<keyword evidence="2" id="KW-1185">Reference proteome</keyword>
<proteinExistence type="predicted"/>
<dbReference type="EMBL" id="NIRR01000020">
    <property type="protein sequence ID" value="OWP62747.1"/>
    <property type="molecule type" value="Genomic_DNA"/>
</dbReference>
<dbReference type="Proteomes" id="UP000197277">
    <property type="component" value="Unassembled WGS sequence"/>
</dbReference>
<gene>
    <name evidence="1" type="ORF">CDA63_12610</name>
</gene>